<dbReference type="AlphaFoldDB" id="A0AAV2AT01"/>
<organism evidence="1 2">
    <name type="scientific">Larinioides sclopetarius</name>
    <dbReference type="NCBI Taxonomy" id="280406"/>
    <lineage>
        <taxon>Eukaryota</taxon>
        <taxon>Metazoa</taxon>
        <taxon>Ecdysozoa</taxon>
        <taxon>Arthropoda</taxon>
        <taxon>Chelicerata</taxon>
        <taxon>Arachnida</taxon>
        <taxon>Araneae</taxon>
        <taxon>Araneomorphae</taxon>
        <taxon>Entelegynae</taxon>
        <taxon>Araneoidea</taxon>
        <taxon>Araneidae</taxon>
        <taxon>Larinioides</taxon>
    </lineage>
</organism>
<name>A0AAV2AT01_9ARAC</name>
<accession>A0AAV2AT01</accession>
<dbReference type="Proteomes" id="UP001497382">
    <property type="component" value="Unassembled WGS sequence"/>
</dbReference>
<sequence length="38" mass="4430">MPNLSEHMFIDGNDKDLLYINEANEKEEKENAVSGRFM</sequence>
<comment type="caution">
    <text evidence="1">The sequence shown here is derived from an EMBL/GenBank/DDBJ whole genome shotgun (WGS) entry which is preliminary data.</text>
</comment>
<protein>
    <submittedName>
        <fullName evidence="1">Uncharacterized protein</fullName>
    </submittedName>
</protein>
<reference evidence="1 2" key="1">
    <citation type="submission" date="2024-04" db="EMBL/GenBank/DDBJ databases">
        <authorList>
            <person name="Rising A."/>
            <person name="Reimegard J."/>
            <person name="Sonavane S."/>
            <person name="Akerstrom W."/>
            <person name="Nylinder S."/>
            <person name="Hedman E."/>
            <person name="Kallberg Y."/>
        </authorList>
    </citation>
    <scope>NUCLEOTIDE SEQUENCE [LARGE SCALE GENOMIC DNA]</scope>
</reference>
<evidence type="ECO:0000313" key="1">
    <source>
        <dbReference type="EMBL" id="CAL1287116.1"/>
    </source>
</evidence>
<proteinExistence type="predicted"/>
<evidence type="ECO:0000313" key="2">
    <source>
        <dbReference type="Proteomes" id="UP001497382"/>
    </source>
</evidence>
<keyword evidence="2" id="KW-1185">Reference proteome</keyword>
<dbReference type="EMBL" id="CAXIEN010000213">
    <property type="protein sequence ID" value="CAL1287116.1"/>
    <property type="molecule type" value="Genomic_DNA"/>
</dbReference>
<gene>
    <name evidence="1" type="ORF">LARSCL_LOCUS14640</name>
</gene>